<organism evidence="1 2">
    <name type="scientific">Parathielavia hyrcaniae</name>
    <dbReference type="NCBI Taxonomy" id="113614"/>
    <lineage>
        <taxon>Eukaryota</taxon>
        <taxon>Fungi</taxon>
        <taxon>Dikarya</taxon>
        <taxon>Ascomycota</taxon>
        <taxon>Pezizomycotina</taxon>
        <taxon>Sordariomycetes</taxon>
        <taxon>Sordariomycetidae</taxon>
        <taxon>Sordariales</taxon>
        <taxon>Chaetomiaceae</taxon>
        <taxon>Parathielavia</taxon>
    </lineage>
</organism>
<reference evidence="1" key="1">
    <citation type="journal article" date="2023" name="Mol. Phylogenet. Evol.">
        <title>Genome-scale phylogeny and comparative genomics of the fungal order Sordariales.</title>
        <authorList>
            <person name="Hensen N."/>
            <person name="Bonometti L."/>
            <person name="Westerberg I."/>
            <person name="Brannstrom I.O."/>
            <person name="Guillou S."/>
            <person name="Cros-Aarteil S."/>
            <person name="Calhoun S."/>
            <person name="Haridas S."/>
            <person name="Kuo A."/>
            <person name="Mondo S."/>
            <person name="Pangilinan J."/>
            <person name="Riley R."/>
            <person name="LaButti K."/>
            <person name="Andreopoulos B."/>
            <person name="Lipzen A."/>
            <person name="Chen C."/>
            <person name="Yan M."/>
            <person name="Daum C."/>
            <person name="Ng V."/>
            <person name="Clum A."/>
            <person name="Steindorff A."/>
            <person name="Ohm R.A."/>
            <person name="Martin F."/>
            <person name="Silar P."/>
            <person name="Natvig D.O."/>
            <person name="Lalanne C."/>
            <person name="Gautier V."/>
            <person name="Ament-Velasquez S.L."/>
            <person name="Kruys A."/>
            <person name="Hutchinson M.I."/>
            <person name="Powell A.J."/>
            <person name="Barry K."/>
            <person name="Miller A.N."/>
            <person name="Grigoriev I.V."/>
            <person name="Debuchy R."/>
            <person name="Gladieux P."/>
            <person name="Hiltunen Thoren M."/>
            <person name="Johannesson H."/>
        </authorList>
    </citation>
    <scope>NUCLEOTIDE SEQUENCE</scope>
    <source>
        <strain evidence="1">CBS 757.83</strain>
    </source>
</reference>
<evidence type="ECO:0000313" key="1">
    <source>
        <dbReference type="EMBL" id="KAK4105875.1"/>
    </source>
</evidence>
<gene>
    <name evidence="1" type="ORF">N658DRAFT_136581</name>
</gene>
<evidence type="ECO:0000313" key="2">
    <source>
        <dbReference type="Proteomes" id="UP001305647"/>
    </source>
</evidence>
<comment type="caution">
    <text evidence="1">The sequence shown here is derived from an EMBL/GenBank/DDBJ whole genome shotgun (WGS) entry which is preliminary data.</text>
</comment>
<dbReference type="EMBL" id="MU863625">
    <property type="protein sequence ID" value="KAK4105875.1"/>
    <property type="molecule type" value="Genomic_DNA"/>
</dbReference>
<accession>A0AAN6QCS3</accession>
<name>A0AAN6QCS3_9PEZI</name>
<dbReference type="Proteomes" id="UP001305647">
    <property type="component" value="Unassembled WGS sequence"/>
</dbReference>
<reference evidence="1" key="2">
    <citation type="submission" date="2023-05" db="EMBL/GenBank/DDBJ databases">
        <authorList>
            <consortium name="Lawrence Berkeley National Laboratory"/>
            <person name="Steindorff A."/>
            <person name="Hensen N."/>
            <person name="Bonometti L."/>
            <person name="Westerberg I."/>
            <person name="Brannstrom I.O."/>
            <person name="Guillou S."/>
            <person name="Cros-Aarteil S."/>
            <person name="Calhoun S."/>
            <person name="Haridas S."/>
            <person name="Kuo A."/>
            <person name="Mondo S."/>
            <person name="Pangilinan J."/>
            <person name="Riley R."/>
            <person name="Labutti K."/>
            <person name="Andreopoulos B."/>
            <person name="Lipzen A."/>
            <person name="Chen C."/>
            <person name="Yanf M."/>
            <person name="Daum C."/>
            <person name="Ng V."/>
            <person name="Clum A."/>
            <person name="Ohm R."/>
            <person name="Martin F."/>
            <person name="Silar P."/>
            <person name="Natvig D."/>
            <person name="Lalanne C."/>
            <person name="Gautier V."/>
            <person name="Ament-Velasquez S.L."/>
            <person name="Kruys A."/>
            <person name="Hutchinson M.I."/>
            <person name="Powell A.J."/>
            <person name="Barry K."/>
            <person name="Miller A.N."/>
            <person name="Grigoriev I.V."/>
            <person name="Debuchy R."/>
            <person name="Gladieux P."/>
            <person name="Thoren M.H."/>
            <person name="Johannesson H."/>
        </authorList>
    </citation>
    <scope>NUCLEOTIDE SEQUENCE</scope>
    <source>
        <strain evidence="1">CBS 757.83</strain>
    </source>
</reference>
<keyword evidence="2" id="KW-1185">Reference proteome</keyword>
<dbReference type="AlphaFoldDB" id="A0AAN6QCS3"/>
<protein>
    <submittedName>
        <fullName evidence="1">Uncharacterized protein</fullName>
    </submittedName>
</protein>
<proteinExistence type="predicted"/>
<sequence length="166" mass="18773">MEHALDNCENGYRGFRLCMSMEHKTALCICSPSRYYTSGATFEYHGPDTFPSPGCVPHVAMLLHSLQFQFSLYSQCLNYGTTDTNCEAPSASGCSAQQPSLRQPKQTLSRVVCMLGSRVSCRRSHTDFPPQPARLIHHPFRTIERQHTQIFGLELALCPKPSWLYR</sequence>